<feature type="transmembrane region" description="Helical" evidence="1">
    <location>
        <begin position="28"/>
        <end position="45"/>
    </location>
</feature>
<feature type="transmembrane region" description="Helical" evidence="1">
    <location>
        <begin position="57"/>
        <end position="80"/>
    </location>
</feature>
<dbReference type="EMBL" id="FTOU01000002">
    <property type="protein sequence ID" value="SIS66355.1"/>
    <property type="molecule type" value="Genomic_DNA"/>
</dbReference>
<proteinExistence type="predicted"/>
<evidence type="ECO:0000313" key="2">
    <source>
        <dbReference type="EMBL" id="SIS66355.1"/>
    </source>
</evidence>
<organism evidence="2 4">
    <name type="scientific">Paracoccus saliphilus</name>
    <dbReference type="NCBI Taxonomy" id="405559"/>
    <lineage>
        <taxon>Bacteria</taxon>
        <taxon>Pseudomonadati</taxon>
        <taxon>Pseudomonadota</taxon>
        <taxon>Alphaproteobacteria</taxon>
        <taxon>Rhodobacterales</taxon>
        <taxon>Paracoccaceae</taxon>
        <taxon>Paracoccus</taxon>
    </lineage>
</organism>
<dbReference type="Proteomes" id="UP000186216">
    <property type="component" value="Unassembled WGS sequence"/>
</dbReference>
<dbReference type="Proteomes" id="UP001215549">
    <property type="component" value="Chromosome"/>
</dbReference>
<sequence length="115" mass="11739">MNPLLISAACLIGAGAVALVCSALRLRWPLTALSLMLAVIALQLAQAARGQAGVHDLGAWLAMRSTVVPALLGIAAGIVIGKALGWRLQYHGWQAGVTAAALILSICAAGYTLLL</sequence>
<evidence type="ECO:0000313" key="4">
    <source>
        <dbReference type="Proteomes" id="UP000186216"/>
    </source>
</evidence>
<accession>A0AA46A4P9</accession>
<dbReference type="EMBL" id="CP067140">
    <property type="protein sequence ID" value="WCR02003.1"/>
    <property type="molecule type" value="Genomic_DNA"/>
</dbReference>
<keyword evidence="1" id="KW-1133">Transmembrane helix</keyword>
<reference evidence="3 5" key="2">
    <citation type="submission" date="2021-01" db="EMBL/GenBank/DDBJ databases">
        <title>Biogeographic distribution of Paracoccus.</title>
        <authorList>
            <person name="Hollensteiner J."/>
            <person name="Leineberger J."/>
            <person name="Brinkhoff T."/>
            <person name="Daniel R."/>
        </authorList>
    </citation>
    <scope>NUCLEOTIDE SEQUENCE [LARGE SCALE GENOMIC DNA]</scope>
    <source>
        <strain evidence="3 5">DSM 18447</strain>
    </source>
</reference>
<evidence type="ECO:0000313" key="3">
    <source>
        <dbReference type="EMBL" id="WCR02003.1"/>
    </source>
</evidence>
<reference evidence="2 4" key="1">
    <citation type="submission" date="2017-01" db="EMBL/GenBank/DDBJ databases">
        <authorList>
            <person name="Varghese N."/>
            <person name="Submissions S."/>
        </authorList>
    </citation>
    <scope>NUCLEOTIDE SEQUENCE [LARGE SCALE GENOMIC DNA]</scope>
    <source>
        <strain evidence="2 4">DSM 18447</strain>
    </source>
</reference>
<dbReference type="RefSeq" id="WP_076523604.1">
    <property type="nucleotide sequence ID" value="NZ_CP067140.1"/>
</dbReference>
<name>A0AA46A4P9_9RHOB</name>
<keyword evidence="1" id="KW-0472">Membrane</keyword>
<feature type="transmembrane region" description="Helical" evidence="1">
    <location>
        <begin position="92"/>
        <end position="114"/>
    </location>
</feature>
<dbReference type="AlphaFoldDB" id="A0AA46A4P9"/>
<keyword evidence="5" id="KW-1185">Reference proteome</keyword>
<evidence type="ECO:0000256" key="1">
    <source>
        <dbReference type="SAM" id="Phobius"/>
    </source>
</evidence>
<keyword evidence="1" id="KW-0812">Transmembrane</keyword>
<gene>
    <name evidence="3" type="ORF">JHX88_13915</name>
    <name evidence="2" type="ORF">SAMN05421772_102376</name>
</gene>
<protein>
    <submittedName>
        <fullName evidence="2">Uncharacterized protein</fullName>
    </submittedName>
</protein>
<evidence type="ECO:0000313" key="5">
    <source>
        <dbReference type="Proteomes" id="UP001215549"/>
    </source>
</evidence>